<dbReference type="Pfam" id="PF00072">
    <property type="entry name" value="Response_reg"/>
    <property type="match status" value="1"/>
</dbReference>
<name>A0A841RAP9_9SPIO</name>
<keyword evidence="5" id="KW-1185">Reference proteome</keyword>
<feature type="domain" description="HTH LytTR-type" evidence="3">
    <location>
        <begin position="146"/>
        <end position="250"/>
    </location>
</feature>
<reference evidence="4 5" key="1">
    <citation type="submission" date="2020-08" db="EMBL/GenBank/DDBJ databases">
        <title>Genomic Encyclopedia of Type Strains, Phase IV (KMG-IV): sequencing the most valuable type-strain genomes for metagenomic binning, comparative biology and taxonomic classification.</title>
        <authorList>
            <person name="Goeker M."/>
        </authorList>
    </citation>
    <scope>NUCLEOTIDE SEQUENCE [LARGE SCALE GENOMIC DNA]</scope>
    <source>
        <strain evidence="4 5">DSM 2461</strain>
    </source>
</reference>
<dbReference type="Pfam" id="PF04397">
    <property type="entry name" value="LytTR"/>
    <property type="match status" value="1"/>
</dbReference>
<sequence>MSLIKAIIVDDEKPARDRVRFFLKDIDKITIAGEAENGEEALKLFEEVKPDLLILDIQMPQLDGFGMLGKCSYHPAVIFISAYDEYAINAFEVNAVDYLLKPYTKKRFFDAINRVLASIKDNDYWESKVSRLLDSRQDGSDLLENISVRKGNTYRVFDVKEIDYFKMDGGLLFLHSRGERYLVDSSLNQLEKRLPPALYYRIHRNAIANLKNIREILPWGQGRLALDFGISGRIQVSKEKVSAFRKKVGLKI</sequence>
<dbReference type="SMART" id="SM00850">
    <property type="entry name" value="LytTR"/>
    <property type="match status" value="1"/>
</dbReference>
<accession>A0A841RAP9</accession>
<dbReference type="PROSITE" id="PS50930">
    <property type="entry name" value="HTH_LYTTR"/>
    <property type="match status" value="1"/>
</dbReference>
<dbReference type="SUPFAM" id="SSF52172">
    <property type="entry name" value="CheY-like"/>
    <property type="match status" value="1"/>
</dbReference>
<dbReference type="GO" id="GO:0000156">
    <property type="term" value="F:phosphorelay response regulator activity"/>
    <property type="evidence" value="ECO:0007669"/>
    <property type="project" value="InterPro"/>
</dbReference>
<evidence type="ECO:0000256" key="1">
    <source>
        <dbReference type="PROSITE-ProRule" id="PRU00169"/>
    </source>
</evidence>
<dbReference type="PROSITE" id="PS50110">
    <property type="entry name" value="RESPONSE_REGULATORY"/>
    <property type="match status" value="1"/>
</dbReference>
<dbReference type="SMART" id="SM00448">
    <property type="entry name" value="REC"/>
    <property type="match status" value="1"/>
</dbReference>
<dbReference type="RefSeq" id="WP_184745738.1">
    <property type="nucleotide sequence ID" value="NZ_JACHGJ010000002.1"/>
</dbReference>
<evidence type="ECO:0000313" key="5">
    <source>
        <dbReference type="Proteomes" id="UP000587760"/>
    </source>
</evidence>
<dbReference type="InterPro" id="IPR046947">
    <property type="entry name" value="LytR-like"/>
</dbReference>
<feature type="modified residue" description="4-aspartylphosphate" evidence="1">
    <location>
        <position position="56"/>
    </location>
</feature>
<dbReference type="PANTHER" id="PTHR37299:SF1">
    <property type="entry name" value="STAGE 0 SPORULATION PROTEIN A HOMOLOG"/>
    <property type="match status" value="1"/>
</dbReference>
<dbReference type="Proteomes" id="UP000587760">
    <property type="component" value="Unassembled WGS sequence"/>
</dbReference>
<evidence type="ECO:0000313" key="4">
    <source>
        <dbReference type="EMBL" id="MBB6479999.1"/>
    </source>
</evidence>
<comment type="caution">
    <text evidence="4">The sequence shown here is derived from an EMBL/GenBank/DDBJ whole genome shotgun (WGS) entry which is preliminary data.</text>
</comment>
<dbReference type="InterPro" id="IPR007492">
    <property type="entry name" value="LytTR_DNA-bd_dom"/>
</dbReference>
<dbReference type="Gene3D" id="3.40.50.2300">
    <property type="match status" value="1"/>
</dbReference>
<dbReference type="PANTHER" id="PTHR37299">
    <property type="entry name" value="TRANSCRIPTIONAL REGULATOR-RELATED"/>
    <property type="match status" value="1"/>
</dbReference>
<evidence type="ECO:0000259" key="3">
    <source>
        <dbReference type="PROSITE" id="PS50930"/>
    </source>
</evidence>
<dbReference type="GO" id="GO:0003677">
    <property type="term" value="F:DNA binding"/>
    <property type="evidence" value="ECO:0007669"/>
    <property type="project" value="InterPro"/>
</dbReference>
<dbReference type="AlphaFoldDB" id="A0A841RAP9"/>
<gene>
    <name evidence="4" type="ORF">HNR50_001657</name>
</gene>
<dbReference type="InterPro" id="IPR011006">
    <property type="entry name" value="CheY-like_superfamily"/>
</dbReference>
<evidence type="ECO:0000259" key="2">
    <source>
        <dbReference type="PROSITE" id="PS50110"/>
    </source>
</evidence>
<organism evidence="4 5">
    <name type="scientific">Spirochaeta isovalerica</name>
    <dbReference type="NCBI Taxonomy" id="150"/>
    <lineage>
        <taxon>Bacteria</taxon>
        <taxon>Pseudomonadati</taxon>
        <taxon>Spirochaetota</taxon>
        <taxon>Spirochaetia</taxon>
        <taxon>Spirochaetales</taxon>
        <taxon>Spirochaetaceae</taxon>
        <taxon>Spirochaeta</taxon>
    </lineage>
</organism>
<dbReference type="InterPro" id="IPR001789">
    <property type="entry name" value="Sig_transdc_resp-reg_receiver"/>
</dbReference>
<feature type="domain" description="Response regulatory" evidence="2">
    <location>
        <begin position="5"/>
        <end position="116"/>
    </location>
</feature>
<keyword evidence="1" id="KW-0597">Phosphoprotein</keyword>
<dbReference type="Gene3D" id="2.40.50.1020">
    <property type="entry name" value="LytTr DNA-binding domain"/>
    <property type="match status" value="1"/>
</dbReference>
<protein>
    <submittedName>
        <fullName evidence="4">Two-component system LytT family response regulator</fullName>
    </submittedName>
</protein>
<proteinExistence type="predicted"/>
<dbReference type="EMBL" id="JACHGJ010000002">
    <property type="protein sequence ID" value="MBB6479999.1"/>
    <property type="molecule type" value="Genomic_DNA"/>
</dbReference>